<dbReference type="InterPro" id="IPR038330">
    <property type="entry name" value="TspO/MBR-related_sf"/>
</dbReference>
<organism evidence="7 8">
    <name type="scientific">Dyella ginsengisoli</name>
    <dbReference type="NCBI Taxonomy" id="363848"/>
    <lineage>
        <taxon>Bacteria</taxon>
        <taxon>Pseudomonadati</taxon>
        <taxon>Pseudomonadota</taxon>
        <taxon>Gammaproteobacteria</taxon>
        <taxon>Lysobacterales</taxon>
        <taxon>Rhodanobacteraceae</taxon>
        <taxon>Dyella</taxon>
    </lineage>
</organism>
<dbReference type="InterPro" id="IPR004307">
    <property type="entry name" value="TspO_MBR"/>
</dbReference>
<feature type="transmembrane region" description="Helical" evidence="6">
    <location>
        <begin position="71"/>
        <end position="89"/>
    </location>
</feature>
<keyword evidence="5 6" id="KW-0472">Membrane</keyword>
<keyword evidence="4 6" id="KW-1133">Transmembrane helix</keyword>
<dbReference type="Proteomes" id="UP001620460">
    <property type="component" value="Unassembled WGS sequence"/>
</dbReference>
<evidence type="ECO:0000256" key="4">
    <source>
        <dbReference type="ARBA" id="ARBA00022989"/>
    </source>
</evidence>
<evidence type="ECO:0000256" key="6">
    <source>
        <dbReference type="SAM" id="Phobius"/>
    </source>
</evidence>
<evidence type="ECO:0000313" key="7">
    <source>
        <dbReference type="EMBL" id="MFK2905363.1"/>
    </source>
</evidence>
<evidence type="ECO:0000256" key="5">
    <source>
        <dbReference type="ARBA" id="ARBA00023136"/>
    </source>
</evidence>
<evidence type="ECO:0000256" key="2">
    <source>
        <dbReference type="ARBA" id="ARBA00007524"/>
    </source>
</evidence>
<dbReference type="PANTHER" id="PTHR10057">
    <property type="entry name" value="PERIPHERAL-TYPE BENZODIAZEPINE RECEPTOR"/>
    <property type="match status" value="1"/>
</dbReference>
<protein>
    <submittedName>
        <fullName evidence="7">Tryptophan-rich sensory protein</fullName>
    </submittedName>
</protein>
<dbReference type="EMBL" id="JADIKM010000004">
    <property type="protein sequence ID" value="MFK2905363.1"/>
    <property type="molecule type" value="Genomic_DNA"/>
</dbReference>
<dbReference type="PANTHER" id="PTHR10057:SF0">
    <property type="entry name" value="TRANSLOCATOR PROTEIN"/>
    <property type="match status" value="1"/>
</dbReference>
<dbReference type="Pfam" id="PF03073">
    <property type="entry name" value="TspO_MBR"/>
    <property type="match status" value="1"/>
</dbReference>
<gene>
    <name evidence="7" type="ORF">ISP17_15475</name>
</gene>
<evidence type="ECO:0000256" key="3">
    <source>
        <dbReference type="ARBA" id="ARBA00022692"/>
    </source>
</evidence>
<proteinExistence type="inferred from homology"/>
<comment type="subcellular location">
    <subcellularLocation>
        <location evidence="1">Membrane</location>
        <topology evidence="1">Multi-pass membrane protein</topology>
    </subcellularLocation>
</comment>
<reference evidence="7 8" key="1">
    <citation type="submission" date="2020-10" db="EMBL/GenBank/DDBJ databases">
        <title>Phylogeny of dyella-like bacteria.</title>
        <authorList>
            <person name="Fu J."/>
        </authorList>
    </citation>
    <scope>NUCLEOTIDE SEQUENCE [LARGE SCALE GENOMIC DNA]</scope>
    <source>
        <strain evidence="7 8">Gsoil3046</strain>
    </source>
</reference>
<feature type="transmembrane region" description="Helical" evidence="6">
    <location>
        <begin position="46"/>
        <end position="64"/>
    </location>
</feature>
<feature type="transmembrane region" description="Helical" evidence="6">
    <location>
        <begin position="95"/>
        <end position="118"/>
    </location>
</feature>
<dbReference type="PIRSF" id="PIRSF005859">
    <property type="entry name" value="PBR"/>
    <property type="match status" value="1"/>
</dbReference>
<sequence>MRKWMSLGVFVLLAFAAGFVGSRFPPGDWYAALTKPSFNPPNSVFAPVWSALYLLMAVAAWRAWRKSGIDAATGLWLAQLVLNAAWSWLFFGRHLLAVALVDIVVLLALIVATTVAFFRRDRAAGWMMVPYIAWVSFATVLNAALWQLNPGA</sequence>
<evidence type="ECO:0000256" key="1">
    <source>
        <dbReference type="ARBA" id="ARBA00004141"/>
    </source>
</evidence>
<comment type="caution">
    <text evidence="7">The sequence shown here is derived from an EMBL/GenBank/DDBJ whole genome shotgun (WGS) entry which is preliminary data.</text>
</comment>
<dbReference type="RefSeq" id="WP_404634796.1">
    <property type="nucleotide sequence ID" value="NZ_JADIKM010000004.1"/>
</dbReference>
<name>A0ABW8JWX7_9GAMM</name>
<comment type="similarity">
    <text evidence="2">Belongs to the TspO/BZRP family.</text>
</comment>
<evidence type="ECO:0000313" key="8">
    <source>
        <dbReference type="Proteomes" id="UP001620460"/>
    </source>
</evidence>
<keyword evidence="3 6" id="KW-0812">Transmembrane</keyword>
<accession>A0ABW8JWX7</accession>
<dbReference type="Gene3D" id="1.20.1260.100">
    <property type="entry name" value="TspO/MBR protein"/>
    <property type="match status" value="1"/>
</dbReference>
<dbReference type="CDD" id="cd15904">
    <property type="entry name" value="TSPO_MBR"/>
    <property type="match status" value="1"/>
</dbReference>
<keyword evidence="8" id="KW-1185">Reference proteome</keyword>
<feature type="transmembrane region" description="Helical" evidence="6">
    <location>
        <begin position="125"/>
        <end position="146"/>
    </location>
</feature>